<evidence type="ECO:0000256" key="3">
    <source>
        <dbReference type="ARBA" id="ARBA00022801"/>
    </source>
</evidence>
<evidence type="ECO:0000313" key="7">
    <source>
        <dbReference type="EMBL" id="MCM2579121.1"/>
    </source>
</evidence>
<dbReference type="SUPFAM" id="SSF69318">
    <property type="entry name" value="Integrin alpha N-terminal domain"/>
    <property type="match status" value="1"/>
</dbReference>
<feature type="compositionally biased region" description="Polar residues" evidence="5">
    <location>
        <begin position="91"/>
        <end position="100"/>
    </location>
</feature>
<evidence type="ECO:0000256" key="2">
    <source>
        <dbReference type="ARBA" id="ARBA00022737"/>
    </source>
</evidence>
<proteinExistence type="predicted"/>
<evidence type="ECO:0000256" key="1">
    <source>
        <dbReference type="ARBA" id="ARBA00022729"/>
    </source>
</evidence>
<dbReference type="SMART" id="SM00191">
    <property type="entry name" value="Int_alpha"/>
    <property type="match status" value="4"/>
</dbReference>
<name>A0ABT0X9B4_9ACTN</name>
<dbReference type="Pfam" id="PF01839">
    <property type="entry name" value="FG-GAP"/>
    <property type="match status" value="2"/>
</dbReference>
<feature type="region of interest" description="Disordered" evidence="5">
    <location>
        <begin position="37"/>
        <end position="57"/>
    </location>
</feature>
<protein>
    <submittedName>
        <fullName evidence="7">FG-GAP-like repeat-containing protein</fullName>
    </submittedName>
</protein>
<feature type="signal peptide" evidence="6">
    <location>
        <begin position="1"/>
        <end position="41"/>
    </location>
</feature>
<keyword evidence="3" id="KW-0378">Hydrolase</keyword>
<keyword evidence="8" id="KW-1185">Reference proteome</keyword>
<dbReference type="PANTHER" id="PTHR23221">
    <property type="entry name" value="GLYCOSYLPHOSPHATIDYLINOSITOL PHOSPHOLIPASE D"/>
    <property type="match status" value="1"/>
</dbReference>
<organism evidence="7 8">
    <name type="scientific">Streptomyces meridianus</name>
    <dbReference type="NCBI Taxonomy" id="2938945"/>
    <lineage>
        <taxon>Bacteria</taxon>
        <taxon>Bacillati</taxon>
        <taxon>Actinomycetota</taxon>
        <taxon>Actinomycetes</taxon>
        <taxon>Kitasatosporales</taxon>
        <taxon>Streptomycetaceae</taxon>
        <taxon>Streptomyces</taxon>
    </lineage>
</organism>
<dbReference type="InterPro" id="IPR013517">
    <property type="entry name" value="FG-GAP"/>
</dbReference>
<keyword evidence="4" id="KW-0325">Glycoprotein</keyword>
<dbReference type="PROSITE" id="PS51470">
    <property type="entry name" value="FG_GAP"/>
    <property type="match status" value="1"/>
</dbReference>
<feature type="chain" id="PRO_5045208344" evidence="6">
    <location>
        <begin position="42"/>
        <end position="486"/>
    </location>
</feature>
<dbReference type="Gene3D" id="2.130.10.130">
    <property type="entry name" value="Integrin alpha, N-terminal"/>
    <property type="match status" value="2"/>
</dbReference>
<keyword evidence="1 6" id="KW-0732">Signal</keyword>
<evidence type="ECO:0000256" key="6">
    <source>
        <dbReference type="SAM" id="SignalP"/>
    </source>
</evidence>
<dbReference type="EMBL" id="JAMQGM010000037">
    <property type="protein sequence ID" value="MCM2579121.1"/>
    <property type="molecule type" value="Genomic_DNA"/>
</dbReference>
<comment type="caution">
    <text evidence="7">The sequence shown here is derived from an EMBL/GenBank/DDBJ whole genome shotgun (WGS) entry which is preliminary data.</text>
</comment>
<dbReference type="InterPro" id="IPR013519">
    <property type="entry name" value="Int_alpha_beta-p"/>
</dbReference>
<keyword evidence="2" id="KW-0677">Repeat</keyword>
<dbReference type="Pfam" id="PF13517">
    <property type="entry name" value="FG-GAP_3"/>
    <property type="match status" value="1"/>
</dbReference>
<accession>A0ABT0X9B4</accession>
<dbReference type="InterPro" id="IPR028994">
    <property type="entry name" value="Integrin_alpha_N"/>
</dbReference>
<feature type="region of interest" description="Disordered" evidence="5">
    <location>
        <begin position="70"/>
        <end position="116"/>
    </location>
</feature>
<dbReference type="RefSeq" id="WP_251416571.1">
    <property type="nucleotide sequence ID" value="NZ_JAMQGM010000037.1"/>
</dbReference>
<evidence type="ECO:0000313" key="8">
    <source>
        <dbReference type="Proteomes" id="UP001167160"/>
    </source>
</evidence>
<reference evidence="7" key="1">
    <citation type="journal article" date="2023" name="Int. J. Syst. Evol. Microbiol.">
        <title>Streptomyces meridianus sp. nov. isolated from brackish water of the Tagus estuary in Alcochete, Portugal.</title>
        <authorList>
            <person name="Santos J.D.N."/>
            <person name="Klimek D."/>
            <person name="Calusinska M."/>
            <person name="Lobo Da Cunha A."/>
            <person name="Catita J."/>
            <person name="Goncalves H."/>
            <person name="Gonzalez I."/>
            <person name="Reyes F."/>
            <person name="Lage O.M."/>
        </authorList>
    </citation>
    <scope>NUCLEOTIDE SEQUENCE</scope>
    <source>
        <strain evidence="7">MTZ3.1</strain>
    </source>
</reference>
<evidence type="ECO:0000256" key="5">
    <source>
        <dbReference type="SAM" id="MobiDB-lite"/>
    </source>
</evidence>
<dbReference type="PANTHER" id="PTHR23221:SF7">
    <property type="entry name" value="PHOSPHATIDYLINOSITOL-GLYCAN-SPECIFIC PHOSPHOLIPASE D"/>
    <property type="match status" value="1"/>
</dbReference>
<sequence>MGRHARRPSAPPPGKAAKGAWLIAGAVAVTGLAATGGAAHADTPGVERSDFDNSGSSDLVASVPAASSSAGAVSVLPGGASGPSATGRKILTQNSGSVPGSSEKGDRFGAATASGDLDGDGRLDLVVGAPGEDDTSGTTDRGAVTILTGKSGLTGGTYFTTGSRWGTAQKARLGTDVEVGDINGDGLDDAIGIGPGTAGSAPWVVWRDSATGATHSGAVGYDPAVAIDGAVGDFNADGHDDLAVTVVDVYGTAKVYELTGSASGFEGGFGAAVSGGRAVDAGDINGDGHDDLVVGQPVAADANGRAGGQITVKLGSAAGLQAQGGTLTVHQATTGVPGAAEAGDAMGTDVALSDLDGDGTLDIVAGLPGEDLTVSGTSRKNAGAALLLRLTGSADGTGVALASAQALQQGRDGIGGVPESADRFGSAVAADDFTGTDATSLVIGAEGENTGDGTMVHRTAGGTGTYVGRSVAGTPVDGGLGGVLAP</sequence>
<evidence type="ECO:0000256" key="4">
    <source>
        <dbReference type="ARBA" id="ARBA00023180"/>
    </source>
</evidence>
<dbReference type="Proteomes" id="UP001167160">
    <property type="component" value="Unassembled WGS sequence"/>
</dbReference>
<gene>
    <name evidence="7" type="ORF">M1E25_17480</name>
</gene>